<sequence length="367" mass="39035">MFTYSRLIILLTLAGLAGCDEEDVSDTVEIVRPVKTAVIKDRAQLHDRFFVGVAQAARQATLGFSVAGTVQSIEVGLGQTVSEGDMIAQLDPAPFQTEVARLEAELESAVATFENAELQTNRQRELVARDVAAEAQLDRFIATESSARAAVAGVTASLERARLNLSYTEIRAPFDGVVVATYVEEFEDVLSQASIVRILDDSQIEMVIDVPERWISTLPRVDGFKATFSALDGLFLPAVVNEVGTEASATTGTFPVTLLIEQPEDRKILPGMTGRARGEPREGEAPASGIFVPAEGIFTPEGETGTFVWVIDEGAMAVAAREVTLGAAGSLGISIEGGLAAGEKVVAAGANTLRDGQTVRFMDEEAE</sequence>
<gene>
    <name evidence="4" type="ORF">ACFORG_08460</name>
</gene>
<dbReference type="Gene3D" id="2.40.420.20">
    <property type="match status" value="1"/>
</dbReference>
<dbReference type="Pfam" id="PF25967">
    <property type="entry name" value="RND-MFP_C"/>
    <property type="match status" value="1"/>
</dbReference>
<dbReference type="Pfam" id="PF25973">
    <property type="entry name" value="BSH_CzcB"/>
    <property type="match status" value="1"/>
</dbReference>
<comment type="caution">
    <text evidence="4">The sequence shown here is derived from an EMBL/GenBank/DDBJ whole genome shotgun (WGS) entry which is preliminary data.</text>
</comment>
<comment type="similarity">
    <text evidence="1">Belongs to the membrane fusion protein (MFP) (TC 8.A.1) family.</text>
</comment>
<keyword evidence="5" id="KW-1185">Reference proteome</keyword>
<dbReference type="InterPro" id="IPR058647">
    <property type="entry name" value="BSH_CzcB-like"/>
</dbReference>
<accession>A0ABV7TFZ9</accession>
<dbReference type="Gene3D" id="2.40.50.100">
    <property type="match status" value="1"/>
</dbReference>
<evidence type="ECO:0000313" key="4">
    <source>
        <dbReference type="EMBL" id="MFC3613787.1"/>
    </source>
</evidence>
<reference evidence="5" key="1">
    <citation type="journal article" date="2019" name="Int. J. Syst. Evol. Microbiol.">
        <title>The Global Catalogue of Microorganisms (GCM) 10K type strain sequencing project: providing services to taxonomists for standard genome sequencing and annotation.</title>
        <authorList>
            <consortium name="The Broad Institute Genomics Platform"/>
            <consortium name="The Broad Institute Genome Sequencing Center for Infectious Disease"/>
            <person name="Wu L."/>
            <person name="Ma J."/>
        </authorList>
    </citation>
    <scope>NUCLEOTIDE SEQUENCE [LARGE SCALE GENOMIC DNA]</scope>
    <source>
        <strain evidence="5">KCTC 42911</strain>
    </source>
</reference>
<evidence type="ECO:0000259" key="2">
    <source>
        <dbReference type="Pfam" id="PF25967"/>
    </source>
</evidence>
<dbReference type="Gene3D" id="1.10.287.470">
    <property type="entry name" value="Helix hairpin bin"/>
    <property type="match status" value="1"/>
</dbReference>
<protein>
    <submittedName>
        <fullName evidence="4">Efflux RND transporter periplasmic adaptor subunit</fullName>
    </submittedName>
</protein>
<dbReference type="SUPFAM" id="SSF111369">
    <property type="entry name" value="HlyD-like secretion proteins"/>
    <property type="match status" value="1"/>
</dbReference>
<feature type="domain" description="Multidrug resistance protein MdtA-like C-terminal permuted SH3" evidence="2">
    <location>
        <begin position="291"/>
        <end position="350"/>
    </location>
</feature>
<proteinExistence type="inferred from homology"/>
<dbReference type="InterPro" id="IPR058627">
    <property type="entry name" value="MdtA-like_C"/>
</dbReference>
<evidence type="ECO:0000313" key="5">
    <source>
        <dbReference type="Proteomes" id="UP001595629"/>
    </source>
</evidence>
<feature type="domain" description="CzcB-like barrel-sandwich hybrid" evidence="3">
    <location>
        <begin position="65"/>
        <end position="200"/>
    </location>
</feature>
<organism evidence="4 5">
    <name type="scientific">Lutimaribacter marinistellae</name>
    <dbReference type="NCBI Taxonomy" id="1820329"/>
    <lineage>
        <taxon>Bacteria</taxon>
        <taxon>Pseudomonadati</taxon>
        <taxon>Pseudomonadota</taxon>
        <taxon>Alphaproteobacteria</taxon>
        <taxon>Rhodobacterales</taxon>
        <taxon>Roseobacteraceae</taxon>
        <taxon>Lutimaribacter</taxon>
    </lineage>
</organism>
<dbReference type="Gene3D" id="2.40.30.170">
    <property type="match status" value="1"/>
</dbReference>
<dbReference type="InterPro" id="IPR006143">
    <property type="entry name" value="RND_pump_MFP"/>
</dbReference>
<evidence type="ECO:0000256" key="1">
    <source>
        <dbReference type="ARBA" id="ARBA00009477"/>
    </source>
</evidence>
<dbReference type="PROSITE" id="PS51257">
    <property type="entry name" value="PROKAR_LIPOPROTEIN"/>
    <property type="match status" value="1"/>
</dbReference>
<name>A0ABV7TFZ9_9RHOB</name>
<dbReference type="EMBL" id="JBHRXI010000008">
    <property type="protein sequence ID" value="MFC3613787.1"/>
    <property type="molecule type" value="Genomic_DNA"/>
</dbReference>
<dbReference type="PANTHER" id="PTHR30469">
    <property type="entry name" value="MULTIDRUG RESISTANCE PROTEIN MDTA"/>
    <property type="match status" value="1"/>
</dbReference>
<dbReference type="Proteomes" id="UP001595629">
    <property type="component" value="Unassembled WGS sequence"/>
</dbReference>
<evidence type="ECO:0000259" key="3">
    <source>
        <dbReference type="Pfam" id="PF25973"/>
    </source>
</evidence>
<dbReference type="RefSeq" id="WP_386734981.1">
    <property type="nucleotide sequence ID" value="NZ_JBHRXI010000008.1"/>
</dbReference>
<dbReference type="PANTHER" id="PTHR30469:SF20">
    <property type="entry name" value="EFFLUX RND TRANSPORTER PERIPLASMIC ADAPTOR SUBUNIT"/>
    <property type="match status" value="1"/>
</dbReference>
<dbReference type="NCBIfam" id="TIGR01730">
    <property type="entry name" value="RND_mfp"/>
    <property type="match status" value="1"/>
</dbReference>